<comment type="caution">
    <text evidence="2">The sequence shown here is derived from an EMBL/GenBank/DDBJ whole genome shotgun (WGS) entry which is preliminary data.</text>
</comment>
<dbReference type="InterPro" id="IPR007557">
    <property type="entry name" value="PSP1_C"/>
</dbReference>
<sequence length="269" mass="30411">MRVIGVRFRDVGNICYYDPDDIDIDVNDRVIVETDRGIECGRVILGARELSETYDNPLKKIIRKASPEDICICEENFKKEKEAFDICKSKIIELDLPMKLISAEYTFDNAKVLFYFTAECRVDFRELVKILASIFRVRIELRQVGVRDETKMVGGMGSCGRALCCHSYLSDFVPVSIKMAKEQSLSLNPAKISGVCGRLMCCLKNESDTYEYLNKKMPREGVTVSTPAGETGVIVSTSVLRQTVKVLVTKSEDAKEIEEYSLKEIRIQA</sequence>
<gene>
    <name evidence="2" type="ORF">EHV10_07835</name>
</gene>
<proteinExistence type="predicted"/>
<dbReference type="InterPro" id="IPR047767">
    <property type="entry name" value="PSP1-like"/>
</dbReference>
<feature type="domain" description="PSP1 C-terminal" evidence="1">
    <location>
        <begin position="59"/>
        <end position="144"/>
    </location>
</feature>
<dbReference type="PROSITE" id="PS51411">
    <property type="entry name" value="PSP1_C"/>
    <property type="match status" value="1"/>
</dbReference>
<dbReference type="PANTHER" id="PTHR43830:SF3">
    <property type="entry name" value="PROTEIN PSP1"/>
    <property type="match status" value="1"/>
</dbReference>
<dbReference type="PANTHER" id="PTHR43830">
    <property type="entry name" value="PROTEIN PSP1"/>
    <property type="match status" value="1"/>
</dbReference>
<evidence type="ECO:0000313" key="2">
    <source>
        <dbReference type="EMBL" id="RRJ25530.1"/>
    </source>
</evidence>
<dbReference type="NCBIfam" id="NF041131">
    <property type="entry name" value="RicT_YaaT_fam"/>
    <property type="match status" value="1"/>
</dbReference>
<evidence type="ECO:0000313" key="3">
    <source>
        <dbReference type="Proteomes" id="UP000272490"/>
    </source>
</evidence>
<dbReference type="OrthoDB" id="9779344at2"/>
<dbReference type="GO" id="GO:0005737">
    <property type="term" value="C:cytoplasm"/>
    <property type="evidence" value="ECO:0007669"/>
    <property type="project" value="TreeGrafter"/>
</dbReference>
<organism evidence="2 3">
    <name type="scientific">Lachnoanaerobaculum gingivalis</name>
    <dbReference type="NCBI Taxonomy" id="2490855"/>
    <lineage>
        <taxon>Bacteria</taxon>
        <taxon>Bacillati</taxon>
        <taxon>Bacillota</taxon>
        <taxon>Clostridia</taxon>
        <taxon>Lachnospirales</taxon>
        <taxon>Lachnospiraceae</taxon>
        <taxon>Lachnoanaerobaculum</taxon>
    </lineage>
</organism>
<dbReference type="RefSeq" id="WP_128674159.1">
    <property type="nucleotide sequence ID" value="NZ_CP124777.1"/>
</dbReference>
<name>A0A3P3QYR8_9FIRM</name>
<accession>A0A3P3QYR8</accession>
<dbReference type="AlphaFoldDB" id="A0A3P3QYR8"/>
<reference evidence="2 3" key="1">
    <citation type="submission" date="2018-11" db="EMBL/GenBank/DDBJ databases">
        <title>Genome sequencing of Lachnoanaerobaculum sp. KCOM 2030 (= ChDC B114).</title>
        <authorList>
            <person name="Kook J.-K."/>
            <person name="Park S.-N."/>
            <person name="Lim Y.K."/>
        </authorList>
    </citation>
    <scope>NUCLEOTIDE SEQUENCE [LARGE SCALE GENOMIC DNA]</scope>
    <source>
        <strain evidence="2 3">KCOM 2030</strain>
    </source>
</reference>
<dbReference type="Proteomes" id="UP000272490">
    <property type="component" value="Unassembled WGS sequence"/>
</dbReference>
<keyword evidence="3" id="KW-1185">Reference proteome</keyword>
<protein>
    <submittedName>
        <fullName evidence="2">Stage 0 sporulation protein</fullName>
    </submittedName>
</protein>
<evidence type="ECO:0000259" key="1">
    <source>
        <dbReference type="PROSITE" id="PS51411"/>
    </source>
</evidence>
<dbReference type="Pfam" id="PF04468">
    <property type="entry name" value="PSP1"/>
    <property type="match status" value="1"/>
</dbReference>
<dbReference type="EMBL" id="RRCO01000003">
    <property type="protein sequence ID" value="RRJ25530.1"/>
    <property type="molecule type" value="Genomic_DNA"/>
</dbReference>